<organism evidence="2 3">
    <name type="scientific">Ostreococcus tauri</name>
    <name type="common">Marine green alga</name>
    <dbReference type="NCBI Taxonomy" id="70448"/>
    <lineage>
        <taxon>Eukaryota</taxon>
        <taxon>Viridiplantae</taxon>
        <taxon>Chlorophyta</taxon>
        <taxon>Mamiellophyceae</taxon>
        <taxon>Mamiellales</taxon>
        <taxon>Bathycoccaceae</taxon>
        <taxon>Ostreococcus</taxon>
    </lineage>
</organism>
<evidence type="ECO:0000313" key="2">
    <source>
        <dbReference type="EMBL" id="CEG00869.1"/>
    </source>
</evidence>
<dbReference type="STRING" id="70448.A0A096P9G5"/>
<dbReference type="InParanoid" id="A0A096P9G5"/>
<reference evidence="3" key="1">
    <citation type="journal article" date="2006" name="Proc. Natl. Acad. Sci. U.S.A.">
        <title>Genome analysis of the smallest free-living eukaryote Ostreococcus tauri unveils many unique features.</title>
        <authorList>
            <person name="Derelle E."/>
            <person name="Ferraz C."/>
            <person name="Rombauts S."/>
            <person name="Rouze P."/>
            <person name="Worden A.Z."/>
            <person name="Robbens S."/>
            <person name="Partensky F."/>
            <person name="Degroeve S."/>
            <person name="Echeynie S."/>
            <person name="Cooke R."/>
            <person name="Saeys Y."/>
            <person name="Wuyts J."/>
            <person name="Jabbari K."/>
            <person name="Bowler C."/>
            <person name="Panaud O."/>
            <person name="Piegu B."/>
            <person name="Ball S.G."/>
            <person name="Ral J.-P."/>
            <person name="Bouget F.-Y."/>
            <person name="Piganeau G."/>
            <person name="De Baets B."/>
            <person name="Picard A."/>
            <person name="Delseny M."/>
            <person name="Demaille J."/>
            <person name="Van de Peer Y."/>
            <person name="Moreau H."/>
        </authorList>
    </citation>
    <scope>NUCLEOTIDE SEQUENCE [LARGE SCALE GENOMIC DNA]</scope>
    <source>
        <strain evidence="3">OTTH 0595 / CCAP 157/2 / RCC745</strain>
    </source>
</reference>
<name>A0A096P9G5_OSTTA</name>
<dbReference type="GeneID" id="9838587"/>
<dbReference type="GO" id="GO:0016787">
    <property type="term" value="F:hydrolase activity"/>
    <property type="evidence" value="ECO:0007669"/>
    <property type="project" value="UniProtKB-KW"/>
</dbReference>
<dbReference type="SUPFAM" id="SSF75005">
    <property type="entry name" value="Arabinanase/levansucrase/invertase"/>
    <property type="match status" value="3"/>
</dbReference>
<dbReference type="Proteomes" id="UP000009170">
    <property type="component" value="Unassembled WGS sequence"/>
</dbReference>
<accession>A0A096P9G5</accession>
<proteinExistence type="predicted"/>
<evidence type="ECO:0000256" key="1">
    <source>
        <dbReference type="SAM" id="MobiDB-lite"/>
    </source>
</evidence>
<comment type="caution">
    <text evidence="2">The sequence shown here is derived from an EMBL/GenBank/DDBJ whole genome shotgun (WGS) entry which is preliminary data.</text>
</comment>
<evidence type="ECO:0000313" key="3">
    <source>
        <dbReference type="Proteomes" id="UP000009170"/>
    </source>
</evidence>
<dbReference type="RefSeq" id="XP_022840635.1">
    <property type="nucleotide sequence ID" value="XM_022985303.1"/>
</dbReference>
<protein>
    <submittedName>
        <fullName evidence="2">Glycosyl hydrolase, five-bladed beta-propellor domain</fullName>
    </submittedName>
</protein>
<gene>
    <name evidence="2" type="ORF">OT_ostta20g00700</name>
</gene>
<reference evidence="2 3" key="2">
    <citation type="journal article" date="2014" name="BMC Genomics">
        <title>An improved genome of the model marine alga Ostreococcus tauri unfolds by assessing Illumina de novo assemblies.</title>
        <authorList>
            <person name="Blanc-Mathieu R."/>
            <person name="Verhelst B."/>
            <person name="Derelle E."/>
            <person name="Rombauts S."/>
            <person name="Bouget F.Y."/>
            <person name="Carre I."/>
            <person name="Chateau A."/>
            <person name="Eyre-Walker A."/>
            <person name="Grimsley N."/>
            <person name="Moreau H."/>
            <person name="Piegu B."/>
            <person name="Rivals E."/>
            <person name="Schackwitz W."/>
            <person name="Van de Peer Y."/>
            <person name="Piganeau G."/>
        </authorList>
    </citation>
    <scope>NUCLEOTIDE SEQUENCE [LARGE SCALE GENOMIC DNA]</scope>
    <source>
        <strain evidence="3">OTTH 0595 / CCAP 157/2 / RCC745</strain>
    </source>
</reference>
<dbReference type="InterPro" id="IPR023296">
    <property type="entry name" value="Glyco_hydro_beta-prop_sf"/>
</dbReference>
<dbReference type="FunCoup" id="A0A096P9G5">
    <property type="interactions" value="324"/>
</dbReference>
<dbReference type="OrthoDB" id="3510at2759"/>
<dbReference type="AlphaFoldDB" id="A0A096P9G5"/>
<dbReference type="KEGG" id="ota:OT_ostta20g00700"/>
<dbReference type="Gene3D" id="2.115.10.20">
    <property type="entry name" value="Glycosyl hydrolase domain, family 43"/>
    <property type="match status" value="3"/>
</dbReference>
<dbReference type="PANTHER" id="PTHR35279">
    <property type="match status" value="1"/>
</dbReference>
<dbReference type="EMBL" id="CAID01000020">
    <property type="protein sequence ID" value="CEG00869.1"/>
    <property type="molecule type" value="Genomic_DNA"/>
</dbReference>
<feature type="region of interest" description="Disordered" evidence="1">
    <location>
        <begin position="1"/>
        <end position="42"/>
    </location>
</feature>
<feature type="compositionally biased region" description="Basic residues" evidence="1">
    <location>
        <begin position="18"/>
        <end position="40"/>
    </location>
</feature>
<keyword evidence="2" id="KW-0378">Hydrolase</keyword>
<sequence length="420" mass="45089">MGVAVPRVDARVEGSASGRHRHHRHHRHHHRHHRHHRHRSISTCAVRARAPVLGPNDVATAFDARAVSGPIVDARFRDDGEAWTMWYTGTNADGVDSVGVATSSDGIAWNRGSGDAVMYRSDGSSNASVDVGRVLGANAEDWWTFDVAGACAGDVRLISSDAVRGASVYWMFYHGYDHAAKGAKIDGRRSVDGAEDVTTRVGLCLSQDGRNWARIEGEHHTGALFDVGEEGAWDHACVRDPKVLLAGPRDIRVYYASMDPSTGTSYIGCARTKDGFVYPASDRSAVPMFAPGPPGSFDDAGVGAPCVARLGKEEFVMFYEAYSARAPGVSSIAVATSRDGVTWTRPSKPALERGEEGAWDHGGVGKPYAVPMAGDRVRLYYEGRARAGDDRGSGVGVALSVDGDRFSFARRVRADVPGAR</sequence>
<dbReference type="PANTHER" id="PTHR35279:SF1">
    <property type="entry name" value="ARABINANASE_LEVANSUCRASE_INVERTASE"/>
    <property type="match status" value="1"/>
</dbReference>
<keyword evidence="3" id="KW-1185">Reference proteome</keyword>